<accession>A0A140LA53</accession>
<keyword evidence="3" id="KW-1185">Reference proteome</keyword>
<protein>
    <submittedName>
        <fullName evidence="2">Uncharacterized protein</fullName>
    </submittedName>
</protein>
<evidence type="ECO:0000313" key="3">
    <source>
        <dbReference type="Proteomes" id="UP000070427"/>
    </source>
</evidence>
<name>A0A140LA53_9FIRM</name>
<reference evidence="2 3" key="1">
    <citation type="submission" date="2015-12" db="EMBL/GenBank/DDBJ databases">
        <title>Draft genome sequnece of Fervidicola ferrireducens strain Y170.</title>
        <authorList>
            <person name="Patel B.K."/>
        </authorList>
    </citation>
    <scope>NUCLEOTIDE SEQUENCE [LARGE SCALE GENOMIC DNA]</scope>
    <source>
        <strain evidence="2 3">Y170</strain>
    </source>
</reference>
<sequence length="51" mass="5997">MVGWISRFLENLAKASEREFAGKKMDCCELHRTQEKRPVHNNTAHNNKNKK</sequence>
<organism evidence="2 3">
    <name type="scientific">Fervidicola ferrireducens</name>
    <dbReference type="NCBI Taxonomy" id="520764"/>
    <lineage>
        <taxon>Bacteria</taxon>
        <taxon>Bacillati</taxon>
        <taxon>Bacillota</taxon>
        <taxon>Clostridia</taxon>
        <taxon>Thermosediminibacterales</taxon>
        <taxon>Thermosediminibacteraceae</taxon>
        <taxon>Fervidicola</taxon>
    </lineage>
</organism>
<proteinExistence type="predicted"/>
<gene>
    <name evidence="2" type="ORF">AN618_11560</name>
</gene>
<comment type="caution">
    <text evidence="2">The sequence shown here is derived from an EMBL/GenBank/DDBJ whole genome shotgun (WGS) entry which is preliminary data.</text>
</comment>
<evidence type="ECO:0000313" key="2">
    <source>
        <dbReference type="EMBL" id="KXG77428.1"/>
    </source>
</evidence>
<dbReference type="NCBIfam" id="NF040898">
    <property type="entry name" value="CC_mini_metal"/>
    <property type="match status" value="1"/>
</dbReference>
<dbReference type="InParanoid" id="A0A140LA53"/>
<dbReference type="EMBL" id="LOED01000011">
    <property type="protein sequence ID" value="KXG77428.1"/>
    <property type="molecule type" value="Genomic_DNA"/>
</dbReference>
<dbReference type="Proteomes" id="UP000070427">
    <property type="component" value="Unassembled WGS sequence"/>
</dbReference>
<feature type="region of interest" description="Disordered" evidence="1">
    <location>
        <begin position="32"/>
        <end position="51"/>
    </location>
</feature>
<dbReference type="AlphaFoldDB" id="A0A140LA53"/>
<dbReference type="RefSeq" id="WP_187694887.1">
    <property type="nucleotide sequence ID" value="NZ_LOED01000011.1"/>
</dbReference>
<evidence type="ECO:0000256" key="1">
    <source>
        <dbReference type="SAM" id="MobiDB-lite"/>
    </source>
</evidence>
<dbReference type="STRING" id="520764.AN618_11560"/>